<feature type="transmembrane region" description="Helical" evidence="8">
    <location>
        <begin position="458"/>
        <end position="477"/>
    </location>
</feature>
<dbReference type="NCBIfam" id="TIGR00786">
    <property type="entry name" value="dctM"/>
    <property type="match status" value="1"/>
</dbReference>
<reference evidence="11" key="1">
    <citation type="journal article" date="2021" name="PeerJ">
        <title>Extensive microbial diversity within the chicken gut microbiome revealed by metagenomics and culture.</title>
        <authorList>
            <person name="Gilroy R."/>
            <person name="Ravi A."/>
            <person name="Getino M."/>
            <person name="Pursley I."/>
            <person name="Horton D.L."/>
            <person name="Alikhan N.F."/>
            <person name="Baker D."/>
            <person name="Gharbi K."/>
            <person name="Hall N."/>
            <person name="Watson M."/>
            <person name="Adriaenssens E.M."/>
            <person name="Foster-Nyarko E."/>
            <person name="Jarju S."/>
            <person name="Secka A."/>
            <person name="Antonio M."/>
            <person name="Oren A."/>
            <person name="Chaudhuri R.R."/>
            <person name="La Ragione R."/>
            <person name="Hildebrand F."/>
            <person name="Pallen M.J."/>
        </authorList>
    </citation>
    <scope>NUCLEOTIDE SEQUENCE</scope>
    <source>
        <strain evidence="11">ChiGjej2B2-19336</strain>
    </source>
</reference>
<organism evidence="11 12">
    <name type="scientific">Mailhella massiliensis</name>
    <dbReference type="NCBI Taxonomy" id="1903261"/>
    <lineage>
        <taxon>Bacteria</taxon>
        <taxon>Pseudomonadati</taxon>
        <taxon>Thermodesulfobacteriota</taxon>
        <taxon>Desulfovibrionia</taxon>
        <taxon>Desulfovibrionales</taxon>
        <taxon>Desulfovibrionaceae</taxon>
        <taxon>Mailhella</taxon>
    </lineage>
</organism>
<dbReference type="RefSeq" id="WP_304120314.1">
    <property type="nucleotide sequence ID" value="NZ_DYZA01000017.1"/>
</dbReference>
<evidence type="ECO:0000256" key="4">
    <source>
        <dbReference type="ARBA" id="ARBA00022519"/>
    </source>
</evidence>
<sequence length="643" mass="69079">MENPRTTVSAQGTGLPVRLDRIANMLRLTEKPASFLSAAGMGMFMLMVLLTFADVFLRYMFGSSIPGTTELTELLMVIVVFSSIAITQWQKSHVTMDILTSRLREPSRVLLEVVTGLWSVIIVLFCAWTTFQYGMKTSSVTLVLRIPLEPFIYFASFGFCLLAVALLAQLFESMAASVRLNGAGKTLLALLAAVAGVLCMWYVATHRVPGLSSIKVGVAGLTLLFILFFLGVPVAFALIATGLIFIAQLKGIPASFGTTGKALYATAGSYSWAPLMFFMLMGYLCFYARFGEDIYNCARRWMGHMRGGLAMGSVVACALFGAVVGDVLSGSIAMAAIALPEMRKNMYDDALAVGTLACSGTIGCLIPPSTTFIIYGVLAQQSIGDLFIAGIIPGIVCMFCFMLAVWFKVVKNPSLAPRLPRASTAERIVSLKSGLPIMLIFILVIGGIYGGVFTATEGGGIGACGTLLLALFMRRLSLKAFISTLKDSAKYISMCFTVLCGAIVLSYFMAMTRIPMVLANTIAGMELPGMVVMFAIVLVFLVLGCFLPSMPLLLICVPIFVPIAKVFGWDLVWFGVIIVILDNMASITPPFGINLFVMKEVAAVSLGTMYRSAIPFVAALLACLFIIIAFPPLSTLLPALMKG</sequence>
<feature type="transmembrane region" description="Helical" evidence="8">
    <location>
        <begin position="613"/>
        <end position="640"/>
    </location>
</feature>
<proteinExistence type="predicted"/>
<keyword evidence="3" id="KW-1003">Cell membrane</keyword>
<dbReference type="Proteomes" id="UP000698963">
    <property type="component" value="Unassembled WGS sequence"/>
</dbReference>
<keyword evidence="5 8" id="KW-0812">Transmembrane</keyword>
<feature type="transmembrane region" description="Helical" evidence="8">
    <location>
        <begin position="183"/>
        <end position="204"/>
    </location>
</feature>
<evidence type="ECO:0000256" key="6">
    <source>
        <dbReference type="ARBA" id="ARBA00022989"/>
    </source>
</evidence>
<name>A0A921DQP5_9BACT</name>
<keyword evidence="7 8" id="KW-0472">Membrane</keyword>
<dbReference type="InterPro" id="IPR004681">
    <property type="entry name" value="TRAP_DctM"/>
</dbReference>
<feature type="transmembrane region" description="Helical" evidence="8">
    <location>
        <begin position="530"/>
        <end position="559"/>
    </location>
</feature>
<dbReference type="PANTHER" id="PTHR33362">
    <property type="entry name" value="SIALIC ACID TRAP TRANSPORTER PERMEASE PROTEIN SIAT-RELATED"/>
    <property type="match status" value="1"/>
</dbReference>
<accession>A0A921DQP5</accession>
<feature type="transmembrane region" description="Helical" evidence="8">
    <location>
        <begin position="270"/>
        <end position="290"/>
    </location>
</feature>
<dbReference type="GO" id="GO:0022857">
    <property type="term" value="F:transmembrane transporter activity"/>
    <property type="evidence" value="ECO:0007669"/>
    <property type="project" value="TreeGrafter"/>
</dbReference>
<evidence type="ECO:0000256" key="1">
    <source>
        <dbReference type="ARBA" id="ARBA00004429"/>
    </source>
</evidence>
<evidence type="ECO:0000256" key="7">
    <source>
        <dbReference type="ARBA" id="ARBA00023136"/>
    </source>
</evidence>
<dbReference type="GO" id="GO:0005886">
    <property type="term" value="C:plasma membrane"/>
    <property type="evidence" value="ECO:0007669"/>
    <property type="project" value="UniProtKB-SubCell"/>
</dbReference>
<feature type="transmembrane region" description="Helical" evidence="8">
    <location>
        <begin position="351"/>
        <end position="375"/>
    </location>
</feature>
<dbReference type="Pfam" id="PF04290">
    <property type="entry name" value="DctQ"/>
    <property type="match status" value="1"/>
</dbReference>
<dbReference type="InterPro" id="IPR010656">
    <property type="entry name" value="DctM"/>
</dbReference>
<dbReference type="AlphaFoldDB" id="A0A921DQP5"/>
<feature type="transmembrane region" description="Helical" evidence="8">
    <location>
        <begin position="387"/>
        <end position="407"/>
    </location>
</feature>
<dbReference type="PANTHER" id="PTHR33362:SF5">
    <property type="entry name" value="C4-DICARBOXYLATE TRAP TRANSPORTER LARGE PERMEASE PROTEIN DCTM"/>
    <property type="match status" value="1"/>
</dbReference>
<keyword evidence="6 8" id="KW-1133">Transmembrane helix</keyword>
<feature type="transmembrane region" description="Helical" evidence="8">
    <location>
        <begin position="571"/>
        <end position="593"/>
    </location>
</feature>
<keyword evidence="2" id="KW-0813">Transport</keyword>
<evidence type="ECO:0000259" key="10">
    <source>
        <dbReference type="Pfam" id="PF06808"/>
    </source>
</evidence>
<dbReference type="Pfam" id="PF06808">
    <property type="entry name" value="DctM"/>
    <property type="match status" value="1"/>
</dbReference>
<evidence type="ECO:0000259" key="9">
    <source>
        <dbReference type="Pfam" id="PF04290"/>
    </source>
</evidence>
<feature type="transmembrane region" description="Helical" evidence="8">
    <location>
        <begin position="428"/>
        <end position="452"/>
    </location>
</feature>
<evidence type="ECO:0000256" key="8">
    <source>
        <dbReference type="SAM" id="Phobius"/>
    </source>
</evidence>
<comment type="caution">
    <text evidence="11">The sequence shown here is derived from an EMBL/GenBank/DDBJ whole genome shotgun (WGS) entry which is preliminary data.</text>
</comment>
<feature type="transmembrane region" description="Helical" evidence="8">
    <location>
        <begin position="71"/>
        <end position="89"/>
    </location>
</feature>
<evidence type="ECO:0000313" key="12">
    <source>
        <dbReference type="Proteomes" id="UP000698963"/>
    </source>
</evidence>
<keyword evidence="4" id="KW-0997">Cell inner membrane</keyword>
<dbReference type="InterPro" id="IPR055348">
    <property type="entry name" value="DctQ"/>
</dbReference>
<feature type="transmembrane region" description="Helical" evidence="8">
    <location>
        <begin position="216"/>
        <end position="249"/>
    </location>
</feature>
<evidence type="ECO:0000256" key="3">
    <source>
        <dbReference type="ARBA" id="ARBA00022475"/>
    </source>
</evidence>
<evidence type="ECO:0000256" key="2">
    <source>
        <dbReference type="ARBA" id="ARBA00022448"/>
    </source>
</evidence>
<feature type="transmembrane region" description="Helical" evidence="8">
    <location>
        <begin position="489"/>
        <end position="510"/>
    </location>
</feature>
<comment type="subcellular location">
    <subcellularLocation>
        <location evidence="1">Cell inner membrane</location>
        <topology evidence="1">Multi-pass membrane protein</topology>
    </subcellularLocation>
</comment>
<reference evidence="11" key="2">
    <citation type="submission" date="2021-09" db="EMBL/GenBank/DDBJ databases">
        <authorList>
            <person name="Gilroy R."/>
        </authorList>
    </citation>
    <scope>NUCLEOTIDE SEQUENCE</scope>
    <source>
        <strain evidence="11">ChiGjej2B2-19336</strain>
    </source>
</reference>
<feature type="domain" description="TRAP C4-dicarboxylate transport system permease DctM subunit" evidence="10">
    <location>
        <begin position="222"/>
        <end position="632"/>
    </location>
</feature>
<feature type="transmembrane region" description="Helical" evidence="8">
    <location>
        <begin position="310"/>
        <end position="339"/>
    </location>
</feature>
<protein>
    <submittedName>
        <fullName evidence="11">TRAP transporter large permease subunit</fullName>
    </submittedName>
</protein>
<feature type="domain" description="Tripartite ATP-independent periplasmic transporters DctQ component" evidence="9">
    <location>
        <begin position="47"/>
        <end position="174"/>
    </location>
</feature>
<evidence type="ECO:0000313" key="11">
    <source>
        <dbReference type="EMBL" id="HJD96171.1"/>
    </source>
</evidence>
<feature type="transmembrane region" description="Helical" evidence="8">
    <location>
        <begin position="35"/>
        <end position="59"/>
    </location>
</feature>
<gene>
    <name evidence="11" type="ORF">K8W16_00790</name>
</gene>
<evidence type="ECO:0000256" key="5">
    <source>
        <dbReference type="ARBA" id="ARBA00022692"/>
    </source>
</evidence>
<dbReference type="EMBL" id="DYZA01000017">
    <property type="protein sequence ID" value="HJD96171.1"/>
    <property type="molecule type" value="Genomic_DNA"/>
</dbReference>
<feature type="transmembrane region" description="Helical" evidence="8">
    <location>
        <begin position="151"/>
        <end position="171"/>
    </location>
</feature>
<feature type="transmembrane region" description="Helical" evidence="8">
    <location>
        <begin position="109"/>
        <end position="131"/>
    </location>
</feature>